<keyword evidence="3" id="KW-1185">Reference proteome</keyword>
<dbReference type="Proteomes" id="UP000094043">
    <property type="component" value="Chromosome 8"/>
</dbReference>
<reference evidence="2" key="3">
    <citation type="submission" date="2024-01" db="EMBL/GenBank/DDBJ databases">
        <authorList>
            <person name="Coelho M.A."/>
            <person name="David-Palma M."/>
            <person name="Shea T."/>
            <person name="Sun S."/>
            <person name="Cuomo C.A."/>
            <person name="Heitman J."/>
        </authorList>
    </citation>
    <scope>NUCLEOTIDE SEQUENCE</scope>
    <source>
        <strain evidence="2">CBS 7841</strain>
    </source>
</reference>
<dbReference type="GeneID" id="91090608"/>
<evidence type="ECO:0000256" key="1">
    <source>
        <dbReference type="SAM" id="MobiDB-lite"/>
    </source>
</evidence>
<reference evidence="2" key="2">
    <citation type="journal article" date="2022" name="Elife">
        <title>Obligate sexual reproduction of a homothallic fungus closely related to the Cryptococcus pathogenic species complex.</title>
        <authorList>
            <person name="Passer A.R."/>
            <person name="Clancey S.A."/>
            <person name="Shea T."/>
            <person name="David-Palma M."/>
            <person name="Averette A.F."/>
            <person name="Boekhout T."/>
            <person name="Porcel B.M."/>
            <person name="Nowrousian M."/>
            <person name="Cuomo C.A."/>
            <person name="Sun S."/>
            <person name="Heitman J."/>
            <person name="Coelho M.A."/>
        </authorList>
    </citation>
    <scope>NUCLEOTIDE SEQUENCE</scope>
    <source>
        <strain evidence="2">CBS 7841</strain>
    </source>
</reference>
<proteinExistence type="predicted"/>
<organism evidence="2 3">
    <name type="scientific">Cryptococcus depauperatus CBS 7841</name>
    <dbReference type="NCBI Taxonomy" id="1295531"/>
    <lineage>
        <taxon>Eukaryota</taxon>
        <taxon>Fungi</taxon>
        <taxon>Dikarya</taxon>
        <taxon>Basidiomycota</taxon>
        <taxon>Agaricomycotina</taxon>
        <taxon>Tremellomycetes</taxon>
        <taxon>Tremellales</taxon>
        <taxon>Cryptococcaceae</taxon>
        <taxon>Cryptococcus</taxon>
    </lineage>
</organism>
<reference evidence="2" key="1">
    <citation type="submission" date="2016-06" db="EMBL/GenBank/DDBJ databases">
        <authorList>
            <person name="Cuomo C."/>
            <person name="Litvintseva A."/>
            <person name="Heitman J."/>
            <person name="Chen Y."/>
            <person name="Sun S."/>
            <person name="Springer D."/>
            <person name="Dromer F."/>
            <person name="Young S."/>
            <person name="Zeng Q."/>
            <person name="Chapman S."/>
            <person name="Gujja S."/>
            <person name="Saif S."/>
            <person name="Birren B."/>
        </authorList>
    </citation>
    <scope>NUCLEOTIDE SEQUENCE</scope>
    <source>
        <strain evidence="2">CBS 7841</strain>
    </source>
</reference>
<evidence type="ECO:0000313" key="2">
    <source>
        <dbReference type="EMBL" id="WVN91146.1"/>
    </source>
</evidence>
<sequence>MDERHEYWDPARHSAKDNSWRQTHSESRSGGTNDQSQDTAIRPWHSREPPRRLLPKDSPGQSTTPSQVEATSTRKEQKNTTTKKIRRKTSAQRTAERRKTHDDITGKRIAELEFQLKKSRNKLEVFEAAWTLGGIRDDPEASDFKSWAQSSSDQMDVSRIDEDSHHS</sequence>
<evidence type="ECO:0000313" key="3">
    <source>
        <dbReference type="Proteomes" id="UP000094043"/>
    </source>
</evidence>
<feature type="region of interest" description="Disordered" evidence="1">
    <location>
        <begin position="1"/>
        <end position="103"/>
    </location>
</feature>
<dbReference type="KEGG" id="cdep:91090608"/>
<protein>
    <submittedName>
        <fullName evidence="2">Uncharacterized protein</fullName>
    </submittedName>
</protein>
<feature type="compositionally biased region" description="Basic and acidic residues" evidence="1">
    <location>
        <begin position="1"/>
        <end position="27"/>
    </location>
</feature>
<feature type="compositionally biased region" description="Basic and acidic residues" evidence="1">
    <location>
        <begin position="156"/>
        <end position="167"/>
    </location>
</feature>
<gene>
    <name evidence="2" type="ORF">L203_106400</name>
</gene>
<feature type="compositionally biased region" description="Polar residues" evidence="1">
    <location>
        <begin position="59"/>
        <end position="71"/>
    </location>
</feature>
<name>A0A1E3IJ16_9TREE</name>
<dbReference type="AlphaFoldDB" id="A0A1E3IJ16"/>
<feature type="compositionally biased region" description="Polar residues" evidence="1">
    <location>
        <begin position="28"/>
        <end position="39"/>
    </location>
</feature>
<feature type="compositionally biased region" description="Basic and acidic residues" evidence="1">
    <location>
        <begin position="94"/>
        <end position="103"/>
    </location>
</feature>
<accession>A0A1E3IJ16</accession>
<dbReference type="VEuPathDB" id="FungiDB:L203_02598"/>
<feature type="region of interest" description="Disordered" evidence="1">
    <location>
        <begin position="135"/>
        <end position="167"/>
    </location>
</feature>
<dbReference type="EMBL" id="CP143791">
    <property type="protein sequence ID" value="WVN91146.1"/>
    <property type="molecule type" value="Genomic_DNA"/>
</dbReference>
<feature type="compositionally biased region" description="Basic and acidic residues" evidence="1">
    <location>
        <begin position="45"/>
        <end position="55"/>
    </location>
</feature>
<dbReference type="RefSeq" id="XP_066071846.1">
    <property type="nucleotide sequence ID" value="XM_066215749.1"/>
</dbReference>
<feature type="compositionally biased region" description="Basic residues" evidence="1">
    <location>
        <begin position="81"/>
        <end position="90"/>
    </location>
</feature>